<dbReference type="InterPro" id="IPR004328">
    <property type="entry name" value="BRO1_dom"/>
</dbReference>
<evidence type="ECO:0000259" key="1">
    <source>
        <dbReference type="Pfam" id="PF03097"/>
    </source>
</evidence>
<dbReference type="AlphaFoldDB" id="A0A6P5M8B1"/>
<accession>A0A6P5M8B1</accession>
<dbReference type="PANTHER" id="PTHR23031:SF5">
    <property type="entry name" value="RHOPHILIN-2-RELATED"/>
    <property type="match status" value="1"/>
</dbReference>
<dbReference type="InterPro" id="IPR038499">
    <property type="entry name" value="BRO1_sf"/>
</dbReference>
<dbReference type="Pfam" id="PF03097">
    <property type="entry name" value="BRO1"/>
    <property type="match status" value="1"/>
</dbReference>
<reference evidence="3" key="2">
    <citation type="submission" date="2025-08" db="UniProtKB">
        <authorList>
            <consortium name="RefSeq"/>
        </authorList>
    </citation>
    <scope>IDENTIFICATION</scope>
    <source>
        <tissue evidence="3">Whole plant</tissue>
    </source>
</reference>
<evidence type="ECO:0000313" key="3">
    <source>
        <dbReference type="RefSeq" id="XP_020981402.1"/>
    </source>
</evidence>
<keyword evidence="2" id="KW-1185">Reference proteome</keyword>
<dbReference type="PANTHER" id="PTHR23031">
    <property type="entry name" value="RHOPHILIN"/>
    <property type="match status" value="1"/>
</dbReference>
<reference evidence="2" key="1">
    <citation type="journal article" date="2016" name="Nat. Genet.">
        <title>The genome sequences of Arachis duranensis and Arachis ipaensis, the diploid ancestors of cultivated peanut.</title>
        <authorList>
            <person name="Bertioli D.J."/>
            <person name="Cannon S.B."/>
            <person name="Froenicke L."/>
            <person name="Huang G."/>
            <person name="Farmer A.D."/>
            <person name="Cannon E.K."/>
            <person name="Liu X."/>
            <person name="Gao D."/>
            <person name="Clevenger J."/>
            <person name="Dash S."/>
            <person name="Ren L."/>
            <person name="Moretzsohn M.C."/>
            <person name="Shirasawa K."/>
            <person name="Huang W."/>
            <person name="Vidigal B."/>
            <person name="Abernathy B."/>
            <person name="Chu Y."/>
            <person name="Niederhuth C.E."/>
            <person name="Umale P."/>
            <person name="Araujo A.C."/>
            <person name="Kozik A."/>
            <person name="Kim K.D."/>
            <person name="Burow M.D."/>
            <person name="Varshney R.K."/>
            <person name="Wang X."/>
            <person name="Zhang X."/>
            <person name="Barkley N."/>
            <person name="Guimaraes P.M."/>
            <person name="Isobe S."/>
            <person name="Guo B."/>
            <person name="Liao B."/>
            <person name="Stalker H.T."/>
            <person name="Schmitz R.J."/>
            <person name="Scheffler B.E."/>
            <person name="Leal-Bertioli S.C."/>
            <person name="Xun X."/>
            <person name="Jackson S.A."/>
            <person name="Michelmore R."/>
            <person name="Ozias-Akins P."/>
        </authorList>
    </citation>
    <scope>NUCLEOTIDE SEQUENCE [LARGE SCALE GENOMIC DNA]</scope>
    <source>
        <strain evidence="2">cv. V14167</strain>
    </source>
</reference>
<sequence length="275" mass="31158">MEKGRQRVERRSYGKKEVKKGFGPLRGLGVPGVVCIRIKIVYLGVQKQVYRDTRVRSRGVLTNLYRKKKVLFFVWYNAIFPQDHSSQHDIHLEKASVLFNLGSLCTRIALSCDLTTIHGLRLAMDALNDASRWLTRLTACESRLASGTTDLSEHYINMIIRQFPGLKSKFPRPQSVESSSPIYPAYSAYNPVKYELFAYDPSDVTEQFLLGYCKGYSMVQEVCERQLPWETPPCLDLLSEVSPVKIKDGNLVANATLEAPNSALENMSLQETTLQ</sequence>
<dbReference type="GO" id="GO:0051497">
    <property type="term" value="P:negative regulation of stress fiber assembly"/>
    <property type="evidence" value="ECO:0007669"/>
    <property type="project" value="TreeGrafter"/>
</dbReference>
<dbReference type="GeneID" id="107493036"/>
<dbReference type="Gene3D" id="1.25.40.280">
    <property type="entry name" value="alix/aip1 like domains"/>
    <property type="match status" value="1"/>
</dbReference>
<feature type="domain" description="BRO1" evidence="1">
    <location>
        <begin position="70"/>
        <end position="159"/>
    </location>
</feature>
<dbReference type="Proteomes" id="UP000515211">
    <property type="component" value="Chromosome 6"/>
</dbReference>
<name>A0A6P5M8B1_ARADU</name>
<organism evidence="2 3">
    <name type="scientific">Arachis duranensis</name>
    <name type="common">Wild peanut</name>
    <dbReference type="NCBI Taxonomy" id="130453"/>
    <lineage>
        <taxon>Eukaryota</taxon>
        <taxon>Viridiplantae</taxon>
        <taxon>Streptophyta</taxon>
        <taxon>Embryophyta</taxon>
        <taxon>Tracheophyta</taxon>
        <taxon>Spermatophyta</taxon>
        <taxon>Magnoliopsida</taxon>
        <taxon>eudicotyledons</taxon>
        <taxon>Gunneridae</taxon>
        <taxon>Pentapetalae</taxon>
        <taxon>rosids</taxon>
        <taxon>fabids</taxon>
        <taxon>Fabales</taxon>
        <taxon>Fabaceae</taxon>
        <taxon>Papilionoideae</taxon>
        <taxon>50 kb inversion clade</taxon>
        <taxon>dalbergioids sensu lato</taxon>
        <taxon>Dalbergieae</taxon>
        <taxon>Pterocarpus clade</taxon>
        <taxon>Arachis</taxon>
    </lineage>
</organism>
<proteinExistence type="predicted"/>
<dbReference type="KEGG" id="adu:107493036"/>
<dbReference type="RefSeq" id="XP_020981402.1">
    <property type="nucleotide sequence ID" value="XM_021125743.2"/>
</dbReference>
<evidence type="ECO:0000313" key="2">
    <source>
        <dbReference type="Proteomes" id="UP000515211"/>
    </source>
</evidence>
<gene>
    <name evidence="3" type="primary">LOC107493036</name>
</gene>
<protein>
    <submittedName>
        <fullName evidence="3">Uncharacterized protein LOC107493036</fullName>
    </submittedName>
</protein>
<dbReference type="InterPro" id="IPR047138">
    <property type="entry name" value="RHPN1_2"/>
</dbReference>